<dbReference type="Gene3D" id="1.20.120.680">
    <property type="entry name" value="Formiminotetrahydrofolate cyclodeaminase monomer, up-and-down helical bundle"/>
    <property type="match status" value="1"/>
</dbReference>
<evidence type="ECO:0000259" key="2">
    <source>
        <dbReference type="Pfam" id="PF04961"/>
    </source>
</evidence>
<feature type="transmembrane region" description="Helical" evidence="1">
    <location>
        <begin position="29"/>
        <end position="50"/>
    </location>
</feature>
<dbReference type="Pfam" id="PF04961">
    <property type="entry name" value="FTCD_C"/>
    <property type="match status" value="1"/>
</dbReference>
<evidence type="ECO:0000313" key="3">
    <source>
        <dbReference type="EMBL" id="QAA76372.1"/>
    </source>
</evidence>
<organism evidence="3 4">
    <name type="scientific">Bipolaricaulis sibiricus</name>
    <dbReference type="NCBI Taxonomy" id="2501609"/>
    <lineage>
        <taxon>Bacteria</taxon>
        <taxon>Candidatus Bipolaricaulota</taxon>
        <taxon>Candidatus Bipolaricaulia</taxon>
        <taxon>Candidatus Bipolaricaulales</taxon>
        <taxon>Candidatus Bipolaricaulaceae</taxon>
        <taxon>Candidatus Bipolaricaulis</taxon>
    </lineage>
</organism>
<dbReference type="InterPro" id="IPR036178">
    <property type="entry name" value="Formintransfe-cycloase-like_sf"/>
</dbReference>
<dbReference type="AlphaFoldDB" id="A0A410FTQ8"/>
<sequence>MAEEPLRESTVEGVLEAVASSEPVPGGGAVAALAGAAAASLLAMVTSLALRRAKDTATPIVLNALLERAHALRERFLELADADVAAYRSVADALALTRATDEERARRAESLQRALTHAAEVPLETARCAVDALRLGGELAPLCPRVAHSDLVTATHLAHAACMAALANVDANALSLDPSPRRAALAGACADLAAAAHAGVDQILAPLEPALGRWRAGPTST</sequence>
<protein>
    <recommendedName>
        <fullName evidence="2">Cyclodeaminase/cyclohydrolase domain-containing protein</fullName>
    </recommendedName>
</protein>
<dbReference type="Proteomes" id="UP000287233">
    <property type="component" value="Chromosome"/>
</dbReference>
<gene>
    <name evidence="3" type="ORF">BIP78_0606</name>
</gene>
<dbReference type="KEGG" id="bih:BIP78_0606"/>
<keyword evidence="1" id="KW-0472">Membrane</keyword>
<dbReference type="GO" id="GO:0003824">
    <property type="term" value="F:catalytic activity"/>
    <property type="evidence" value="ECO:0007669"/>
    <property type="project" value="InterPro"/>
</dbReference>
<feature type="domain" description="Cyclodeaminase/cyclohydrolase" evidence="2">
    <location>
        <begin position="10"/>
        <end position="177"/>
    </location>
</feature>
<keyword evidence="1" id="KW-1133">Transmembrane helix</keyword>
<evidence type="ECO:0000256" key="1">
    <source>
        <dbReference type="SAM" id="Phobius"/>
    </source>
</evidence>
<proteinExistence type="predicted"/>
<evidence type="ECO:0000313" key="4">
    <source>
        <dbReference type="Proteomes" id="UP000287233"/>
    </source>
</evidence>
<dbReference type="SUPFAM" id="SSF101262">
    <property type="entry name" value="Methenyltetrahydrofolate cyclohydrolase-like"/>
    <property type="match status" value="1"/>
</dbReference>
<dbReference type="InterPro" id="IPR007044">
    <property type="entry name" value="Cyclodeamin/CycHdrlase"/>
</dbReference>
<dbReference type="EMBL" id="CP034928">
    <property type="protein sequence ID" value="QAA76372.1"/>
    <property type="molecule type" value="Genomic_DNA"/>
</dbReference>
<keyword evidence="1" id="KW-0812">Transmembrane</keyword>
<accession>A0A410FTQ8</accession>
<reference evidence="4" key="1">
    <citation type="submission" date="2018-12" db="EMBL/GenBank/DDBJ databases">
        <title>Complete genome sequence of an uncultured bacterium of the candidate phylum Bipolaricaulota.</title>
        <authorList>
            <person name="Kadnikov V.V."/>
            <person name="Mardanov A.V."/>
            <person name="Beletsky A.V."/>
            <person name="Frank Y.A."/>
            <person name="Karnachuk O.V."/>
            <person name="Ravin N.V."/>
        </authorList>
    </citation>
    <scope>NUCLEOTIDE SEQUENCE [LARGE SCALE GENOMIC DNA]</scope>
</reference>
<name>A0A410FTQ8_BIPS1</name>